<dbReference type="Gene3D" id="3.50.50.60">
    <property type="entry name" value="FAD/NAD(P)-binding domain"/>
    <property type="match status" value="1"/>
</dbReference>
<evidence type="ECO:0000313" key="2">
    <source>
        <dbReference type="EMBL" id="CZR68760.1"/>
    </source>
</evidence>
<keyword evidence="1" id="KW-0560">Oxidoreductase</keyword>
<proteinExistence type="predicted"/>
<organism evidence="2 3">
    <name type="scientific">Phialocephala subalpina</name>
    <dbReference type="NCBI Taxonomy" id="576137"/>
    <lineage>
        <taxon>Eukaryota</taxon>
        <taxon>Fungi</taxon>
        <taxon>Dikarya</taxon>
        <taxon>Ascomycota</taxon>
        <taxon>Pezizomycotina</taxon>
        <taxon>Leotiomycetes</taxon>
        <taxon>Helotiales</taxon>
        <taxon>Mollisiaceae</taxon>
        <taxon>Phialocephala</taxon>
        <taxon>Phialocephala fortinii species complex</taxon>
    </lineage>
</organism>
<dbReference type="SUPFAM" id="SSF51905">
    <property type="entry name" value="FAD/NAD(P)-binding domain"/>
    <property type="match status" value="1"/>
</dbReference>
<dbReference type="InterPro" id="IPR050982">
    <property type="entry name" value="Auxin_biosynth/cation_transpt"/>
</dbReference>
<dbReference type="PANTHER" id="PTHR43539">
    <property type="entry name" value="FLAVIN-BINDING MONOOXYGENASE-LIKE PROTEIN (AFU_ORTHOLOGUE AFUA_4G09220)"/>
    <property type="match status" value="1"/>
</dbReference>
<dbReference type="EMBL" id="FJOG01000059">
    <property type="protein sequence ID" value="CZR68760.1"/>
    <property type="molecule type" value="Genomic_DNA"/>
</dbReference>
<evidence type="ECO:0000313" key="3">
    <source>
        <dbReference type="Proteomes" id="UP000184330"/>
    </source>
</evidence>
<name>A0A1L7XUR8_9HELO</name>
<keyword evidence="3" id="KW-1185">Reference proteome</keyword>
<gene>
    <name evidence="2" type="ORF">PAC_18659</name>
</gene>
<reference evidence="2 3" key="1">
    <citation type="submission" date="2016-03" db="EMBL/GenBank/DDBJ databases">
        <authorList>
            <person name="Ploux O."/>
        </authorList>
    </citation>
    <scope>NUCLEOTIDE SEQUENCE [LARGE SCALE GENOMIC DNA]</scope>
    <source>
        <strain evidence="2 3">UAMH 11012</strain>
    </source>
</reference>
<accession>A0A1L7XUR8</accession>
<evidence type="ECO:0000256" key="1">
    <source>
        <dbReference type="ARBA" id="ARBA00023002"/>
    </source>
</evidence>
<dbReference type="PANTHER" id="PTHR43539:SF68">
    <property type="entry name" value="FLAVIN-BINDING MONOOXYGENASE-LIKE PROTEIN (AFU_ORTHOLOGUE AFUA_4G09220)"/>
    <property type="match status" value="1"/>
</dbReference>
<sequence>MVYCLPDLPVSLPTATIPDYLDLEALANSFQPILENLIPEQFVKDAVWRDHFAVTGSMRSFYGSDSIAAAWKDTSKIHDPSSFSITGKPHLVRIVKHSWVEIGFSFVTNGTPALTCSGFLSVVPGDDGTWKIWLLKTILEAIQGAPSCDELKPVDGMPNTGPTNGINGVNGVKGVNEVNGVNGTNGISHLNGSNGTNGSHFNGKDFECIVVGGGQSGLGVGGRLQALGVSYVILDKHSEVGDCWRTRYDSVKLHTIREFAHLPFDRTFPSTYQQWLTKDDMARGYQDWAKKFGINIWLSTSLESGSYDEAKDTWTLKIYREGKEETITCASVVFAVGGGCQFPVTPSYENRGTFKGLTLHSADYKSCDGWAGKHGIVVGTANTAHDVAEDMLAAGMASVTMIQRNKTCEYATSVSSPNIVLIFCIVVIPIEHYMGTHERAYNEQLPTETGDRIFFTAPMAVGRLLGLMNLHNKIRNDSERFDALERAGFKLDRFGDLMYCMYERFGGHYMDVGGSGKIAQGQIKVKTDSLPIRYTEDGLECADGSHLKADVIVFATGFVGNLKLIVAEIFGHEVANKVEHFWGLNDEGELQGAFGPSGHPGFWMHGGAVGQSRFYGRFIALQIKARAMGTPLPVYDGQRHKYVKSPKGAQLLGMNRL</sequence>
<dbReference type="GO" id="GO:0050660">
    <property type="term" value="F:flavin adenine dinucleotide binding"/>
    <property type="evidence" value="ECO:0007669"/>
    <property type="project" value="TreeGrafter"/>
</dbReference>
<protein>
    <submittedName>
        <fullName evidence="2">Related to flavin-containing monooxygenase</fullName>
    </submittedName>
</protein>
<dbReference type="OrthoDB" id="74360at2759"/>
<dbReference type="Pfam" id="PF13738">
    <property type="entry name" value="Pyr_redox_3"/>
    <property type="match status" value="1"/>
</dbReference>
<dbReference type="InterPro" id="IPR036188">
    <property type="entry name" value="FAD/NAD-bd_sf"/>
</dbReference>
<dbReference type="Proteomes" id="UP000184330">
    <property type="component" value="Unassembled WGS sequence"/>
</dbReference>
<dbReference type="GO" id="GO:0004497">
    <property type="term" value="F:monooxygenase activity"/>
    <property type="evidence" value="ECO:0007669"/>
    <property type="project" value="UniProtKB-KW"/>
</dbReference>
<dbReference type="AlphaFoldDB" id="A0A1L7XUR8"/>
<keyword evidence="2" id="KW-0503">Monooxygenase</keyword>